<dbReference type="GO" id="GO:0042060">
    <property type="term" value="P:wound healing"/>
    <property type="evidence" value="ECO:0007669"/>
    <property type="project" value="TreeGrafter"/>
</dbReference>
<proteinExistence type="predicted"/>
<keyword evidence="5" id="KW-0677">Repeat</keyword>
<dbReference type="PANTHER" id="PTHR23169">
    <property type="entry name" value="ENVOPLAKIN"/>
    <property type="match status" value="1"/>
</dbReference>
<accession>A0A914UHN2</accession>
<evidence type="ECO:0000256" key="2">
    <source>
        <dbReference type="ARBA" id="ARBA00022443"/>
    </source>
</evidence>
<keyword evidence="8" id="KW-1185">Reference proteome</keyword>
<dbReference type="GO" id="GO:0005737">
    <property type="term" value="C:cytoplasm"/>
    <property type="evidence" value="ECO:0007669"/>
    <property type="project" value="UniProtKB-SubCell"/>
</dbReference>
<dbReference type="PANTHER" id="PTHR23169:SF23">
    <property type="entry name" value="SHORT STOP, ISOFORM H"/>
    <property type="match status" value="1"/>
</dbReference>
<dbReference type="Pfam" id="PF17902">
    <property type="entry name" value="SH3_10"/>
    <property type="match status" value="1"/>
</dbReference>
<dbReference type="InterPro" id="IPR043197">
    <property type="entry name" value="Plakin"/>
</dbReference>
<evidence type="ECO:0000256" key="5">
    <source>
        <dbReference type="ARBA" id="ARBA00022737"/>
    </source>
</evidence>
<dbReference type="WBParaSite" id="PSAMB.scaffold10249size4229.g33169.t1">
    <property type="protein sequence ID" value="PSAMB.scaffold10249size4229.g33169.t1"/>
    <property type="gene ID" value="PSAMB.scaffold10249size4229.g33169"/>
</dbReference>
<dbReference type="GO" id="GO:0045104">
    <property type="term" value="P:intermediate filament cytoskeleton organization"/>
    <property type="evidence" value="ECO:0007669"/>
    <property type="project" value="InterPro"/>
</dbReference>
<dbReference type="GO" id="GO:0016020">
    <property type="term" value="C:membrane"/>
    <property type="evidence" value="ECO:0007669"/>
    <property type="project" value="TreeGrafter"/>
</dbReference>
<dbReference type="InterPro" id="IPR018159">
    <property type="entry name" value="Spectrin/alpha-actinin"/>
</dbReference>
<dbReference type="GO" id="GO:0005198">
    <property type="term" value="F:structural molecule activity"/>
    <property type="evidence" value="ECO:0007669"/>
    <property type="project" value="TreeGrafter"/>
</dbReference>
<dbReference type="InterPro" id="IPR041615">
    <property type="entry name" value="Desmoplakin_SH3"/>
</dbReference>
<dbReference type="CDD" id="cd00176">
    <property type="entry name" value="SPEC"/>
    <property type="match status" value="1"/>
</dbReference>
<protein>
    <submittedName>
        <fullName evidence="9">SH3 domain-containing protein</fullName>
    </submittedName>
</protein>
<dbReference type="InterPro" id="IPR002017">
    <property type="entry name" value="Spectrin_repeat"/>
</dbReference>
<dbReference type="Gene3D" id="1.20.58.60">
    <property type="match status" value="5"/>
</dbReference>
<evidence type="ECO:0000313" key="8">
    <source>
        <dbReference type="Proteomes" id="UP000887566"/>
    </source>
</evidence>
<dbReference type="InterPro" id="IPR001452">
    <property type="entry name" value="SH3_domain"/>
</dbReference>
<dbReference type="Pfam" id="PF21019">
    <property type="entry name" value="Spectrin_3"/>
    <property type="match status" value="1"/>
</dbReference>
<dbReference type="SMART" id="SM00150">
    <property type="entry name" value="SPEC"/>
    <property type="match status" value="5"/>
</dbReference>
<dbReference type="GO" id="GO:0005882">
    <property type="term" value="C:intermediate filament"/>
    <property type="evidence" value="ECO:0007669"/>
    <property type="project" value="TreeGrafter"/>
</dbReference>
<evidence type="ECO:0000313" key="9">
    <source>
        <dbReference type="WBParaSite" id="PSAMB.scaffold10249size4229.g33169.t1"/>
    </source>
</evidence>
<dbReference type="GO" id="GO:0031122">
    <property type="term" value="P:cytoplasmic microtubule organization"/>
    <property type="evidence" value="ECO:0007669"/>
    <property type="project" value="TreeGrafter"/>
</dbReference>
<keyword evidence="3" id="KW-0963">Cytoplasm</keyword>
<dbReference type="Pfam" id="PF21020">
    <property type="entry name" value="Spectrin_4"/>
    <property type="match status" value="1"/>
</dbReference>
<dbReference type="GO" id="GO:0030056">
    <property type="term" value="C:hemidesmosome"/>
    <property type="evidence" value="ECO:0007669"/>
    <property type="project" value="TreeGrafter"/>
</dbReference>
<evidence type="ECO:0000256" key="4">
    <source>
        <dbReference type="ARBA" id="ARBA00022553"/>
    </source>
</evidence>
<evidence type="ECO:0000256" key="3">
    <source>
        <dbReference type="ARBA" id="ARBA00022490"/>
    </source>
</evidence>
<feature type="domain" description="SH3" evidence="7">
    <location>
        <begin position="486"/>
        <end position="543"/>
    </location>
</feature>
<comment type="subcellular location">
    <subcellularLocation>
        <location evidence="1">Cytoplasm</location>
    </subcellularLocation>
</comment>
<dbReference type="AlphaFoldDB" id="A0A914UHN2"/>
<evidence type="ECO:0000256" key="1">
    <source>
        <dbReference type="ARBA" id="ARBA00004496"/>
    </source>
</evidence>
<keyword evidence="4" id="KW-0597">Phosphoprotein</keyword>
<reference evidence="9" key="1">
    <citation type="submission" date="2022-11" db="UniProtKB">
        <authorList>
            <consortium name="WormBaseParasite"/>
        </authorList>
    </citation>
    <scope>IDENTIFICATION</scope>
</reference>
<dbReference type="InterPro" id="IPR049538">
    <property type="entry name" value="PCN-like_spectrin-like_rpt"/>
</dbReference>
<dbReference type="SUPFAM" id="SSF46966">
    <property type="entry name" value="Spectrin repeat"/>
    <property type="match status" value="6"/>
</dbReference>
<dbReference type="Proteomes" id="UP000887566">
    <property type="component" value="Unplaced"/>
</dbReference>
<organism evidence="8 9">
    <name type="scientific">Plectus sambesii</name>
    <dbReference type="NCBI Taxonomy" id="2011161"/>
    <lineage>
        <taxon>Eukaryota</taxon>
        <taxon>Metazoa</taxon>
        <taxon>Ecdysozoa</taxon>
        <taxon>Nematoda</taxon>
        <taxon>Chromadorea</taxon>
        <taxon>Plectida</taxon>
        <taxon>Plectina</taxon>
        <taxon>Plectoidea</taxon>
        <taxon>Plectidae</taxon>
        <taxon>Plectus</taxon>
    </lineage>
</organism>
<evidence type="ECO:0000256" key="6">
    <source>
        <dbReference type="PROSITE-ProRule" id="PRU00192"/>
    </source>
</evidence>
<sequence>IAELDKFKAEDMPPRLRDKQRLSELYIELESLFRGANQLQIPDELSTDSLDRAWNALLRAIDYRYVLLEQKMGSQGSMSDLLRRLQLGIGLTNEKLDGILNRIDHTEARIKTTSPAEIQRIVKGIVDELDALEHPILGFFDDVEQLKAGRHPEANDYYKQVYGLHQRRTAYLDRLNVQLLGKLGIQSELLLREQHERRETIRISTFSRVEECIEWVRIRLEKLSEMEFVEDLEVCEEVFEQHKLDNRDIQDFRQEVDQCIARQAEVSAEDSVAYCELLATLESEYQQLRDLSAGRMLDLDSLIAFIRAAQVELVWINEREEIEVTRNWSDINQLDLPMLQNYYKQLLHEIELREDQFNSVHNQGAALLNQGHPAVHVIEVYLTTMQSQWDWLLSLSKCLEVHLTDALNLKSFMEEAQTCEEWMEKQFELLESHYNRSDFTLEEGEKYLRELDEIKDMLDKYHSLLMSLIERSRHISPLWQRGERITRQIPVIALCEYNDRNISLRRGDECMLLDNSDLIRWFVRGPDGNEGQVPSVVFRLPPPDERLSAYLQRLQALFERLRKLWAKKHQLVRFNMVLNTMRTIRNWDLDTFLAIDPDQREAIMKALNDDANKLLSEMDPNDPLAMRLREELRLTNEHFYNLLQMAQKGPEPGLSDMFDEKIAALLKKLEEAWKKLNDRVGQGVPRNADELEQMIIAHKEFEDALQGLDTEVSTVKELFRQLPDPSPLQRSRFDQLNGRWEDLWELSRMYVERLKALELVLNGLFEAEDIVRQHEVTLNSFDDLPAGLERLRGVHSQLLEMNMVLQQQQSIIVELGTNVGILRQHVARTRFNVSDHPDVDRLEDDVQRITVRWENVCAQVSDRLKSAELSLQIQMIYRSEYENEIAWLDRVEATIKNLRKPEELRPEQYQEQLDLLIAEYSQLQERTEAIENVNREGGKFIREAKVVMPLPLE</sequence>
<dbReference type="PROSITE" id="PS50002">
    <property type="entry name" value="SH3"/>
    <property type="match status" value="1"/>
</dbReference>
<dbReference type="Pfam" id="PF00435">
    <property type="entry name" value="Spectrin"/>
    <property type="match status" value="1"/>
</dbReference>
<dbReference type="Gene3D" id="2.30.30.40">
    <property type="entry name" value="SH3 Domains"/>
    <property type="match status" value="1"/>
</dbReference>
<evidence type="ECO:0000259" key="7">
    <source>
        <dbReference type="PROSITE" id="PS50002"/>
    </source>
</evidence>
<name>A0A914UHN2_9BILA</name>
<keyword evidence="2 6" id="KW-0728">SH3 domain</keyword>